<organism evidence="1 2">
    <name type="scientific">Micromonospora fluostatini</name>
    <dbReference type="NCBI Taxonomy" id="1629071"/>
    <lineage>
        <taxon>Bacteria</taxon>
        <taxon>Bacillati</taxon>
        <taxon>Actinomycetota</taxon>
        <taxon>Actinomycetes</taxon>
        <taxon>Micromonosporales</taxon>
        <taxon>Micromonosporaceae</taxon>
        <taxon>Micromonospora</taxon>
    </lineage>
</organism>
<proteinExistence type="predicted"/>
<sequence length="78" mass="8328">MGIPDAGGPGSADGLPGLPPEWGRVIVPDDAAALADEAALVRRELRREATRRRWQRRLGGTGHRMLGLPLLVLLVVAL</sequence>
<evidence type="ECO:0000313" key="2">
    <source>
        <dbReference type="Proteomes" id="UP000295626"/>
    </source>
</evidence>
<comment type="caution">
    <text evidence="1">The sequence shown here is derived from an EMBL/GenBank/DDBJ whole genome shotgun (WGS) entry which is preliminary data.</text>
</comment>
<dbReference type="Proteomes" id="UP000295626">
    <property type="component" value="Unassembled WGS sequence"/>
</dbReference>
<evidence type="ECO:0008006" key="3">
    <source>
        <dbReference type="Google" id="ProtNLM"/>
    </source>
</evidence>
<name>A0ABY2DN58_9ACTN</name>
<protein>
    <recommendedName>
        <fullName evidence="3">ABC transporter permease</fullName>
    </recommendedName>
</protein>
<dbReference type="EMBL" id="SMKE01000053">
    <property type="protein sequence ID" value="TDC01392.1"/>
    <property type="molecule type" value="Genomic_DNA"/>
</dbReference>
<evidence type="ECO:0000313" key="1">
    <source>
        <dbReference type="EMBL" id="TDC01392.1"/>
    </source>
</evidence>
<feature type="non-terminal residue" evidence="1">
    <location>
        <position position="78"/>
    </location>
</feature>
<keyword evidence="2" id="KW-1185">Reference proteome</keyword>
<gene>
    <name evidence="1" type="ORF">E1091_03015</name>
</gene>
<reference evidence="1 2" key="1">
    <citation type="submission" date="2019-02" db="EMBL/GenBank/DDBJ databases">
        <title>Draft genome sequences of novel Actinobacteria.</title>
        <authorList>
            <person name="Sahin N."/>
            <person name="Ay H."/>
            <person name="Saygin H."/>
        </authorList>
    </citation>
    <scope>NUCLEOTIDE SEQUENCE [LARGE SCALE GENOMIC DNA]</scope>
    <source>
        <strain evidence="1 2">JCM 30529</strain>
    </source>
</reference>
<accession>A0ABY2DN58</accession>